<dbReference type="InterPro" id="IPR016181">
    <property type="entry name" value="Acyl_CoA_acyltransferase"/>
</dbReference>
<dbReference type="PANTHER" id="PTHR43877:SF1">
    <property type="entry name" value="ACETYLTRANSFERASE"/>
    <property type="match status" value="1"/>
</dbReference>
<gene>
    <name evidence="4" type="ORF">ACFFH7_43280</name>
</gene>
<dbReference type="RefSeq" id="WP_273937767.1">
    <property type="nucleotide sequence ID" value="NZ_CP097263.1"/>
</dbReference>
<dbReference type="InterPro" id="IPR050832">
    <property type="entry name" value="Bact_Acetyltransf"/>
</dbReference>
<dbReference type="PROSITE" id="PS51186">
    <property type="entry name" value="GNAT"/>
    <property type="match status" value="1"/>
</dbReference>
<dbReference type="Proteomes" id="UP001589810">
    <property type="component" value="Unassembled WGS sequence"/>
</dbReference>
<evidence type="ECO:0000259" key="3">
    <source>
        <dbReference type="PROSITE" id="PS51186"/>
    </source>
</evidence>
<evidence type="ECO:0000256" key="2">
    <source>
        <dbReference type="ARBA" id="ARBA00023315"/>
    </source>
</evidence>
<sequence length="287" mass="30645">MEETRFYDDVADFWAVAQDLYEAEPAKHTTALSVIHALVDAPQPDAAPPVFVTLHDDTTGSLLGAALRTPPWPMALSGIRPDGVSLLTKELLAAHPELDSVMGPRDVVDAFAPTWAAATSRTVRPILDLRLYRLGDLLVPQVEGRARLASEADLDLLAEHWVAFSSEANAHRPSTFADARDGAHRLLTLGAGYVIWEVDGVPVSTACAKFPNAGASRIGPVYTPPAHRQHGYAAAATAAAASWALSAGATEVLLYTDLANPTSNGVYQRIGFRPVADYAEVAFDQPT</sequence>
<accession>A0ABV6N737</accession>
<dbReference type="Gene3D" id="3.40.630.30">
    <property type="match status" value="1"/>
</dbReference>
<evidence type="ECO:0000256" key="1">
    <source>
        <dbReference type="ARBA" id="ARBA00022679"/>
    </source>
</evidence>
<dbReference type="Pfam" id="PF00583">
    <property type="entry name" value="Acetyltransf_1"/>
    <property type="match status" value="1"/>
</dbReference>
<dbReference type="EMBL" id="JBHLUD010000015">
    <property type="protein sequence ID" value="MFC0548392.1"/>
    <property type="molecule type" value="Genomic_DNA"/>
</dbReference>
<organism evidence="4 5">
    <name type="scientific">Kutzneria chonburiensis</name>
    <dbReference type="NCBI Taxonomy" id="1483604"/>
    <lineage>
        <taxon>Bacteria</taxon>
        <taxon>Bacillati</taxon>
        <taxon>Actinomycetota</taxon>
        <taxon>Actinomycetes</taxon>
        <taxon>Pseudonocardiales</taxon>
        <taxon>Pseudonocardiaceae</taxon>
        <taxon>Kutzneria</taxon>
    </lineage>
</organism>
<keyword evidence="2" id="KW-0012">Acyltransferase</keyword>
<dbReference type="SUPFAM" id="SSF55729">
    <property type="entry name" value="Acyl-CoA N-acyltransferases (Nat)"/>
    <property type="match status" value="1"/>
</dbReference>
<proteinExistence type="predicted"/>
<evidence type="ECO:0000313" key="5">
    <source>
        <dbReference type="Proteomes" id="UP001589810"/>
    </source>
</evidence>
<reference evidence="4 5" key="1">
    <citation type="submission" date="2024-09" db="EMBL/GenBank/DDBJ databases">
        <authorList>
            <person name="Sun Q."/>
            <person name="Mori K."/>
        </authorList>
    </citation>
    <scope>NUCLEOTIDE SEQUENCE [LARGE SCALE GENOMIC DNA]</scope>
    <source>
        <strain evidence="4 5">TBRC 1432</strain>
    </source>
</reference>
<keyword evidence="5" id="KW-1185">Reference proteome</keyword>
<evidence type="ECO:0000313" key="4">
    <source>
        <dbReference type="EMBL" id="MFC0548392.1"/>
    </source>
</evidence>
<protein>
    <submittedName>
        <fullName evidence="4">GNAT family N-acetyltransferase</fullName>
    </submittedName>
</protein>
<feature type="domain" description="N-acetyltransferase" evidence="3">
    <location>
        <begin position="144"/>
        <end position="287"/>
    </location>
</feature>
<comment type="caution">
    <text evidence="4">The sequence shown here is derived from an EMBL/GenBank/DDBJ whole genome shotgun (WGS) entry which is preliminary data.</text>
</comment>
<name>A0ABV6N737_9PSEU</name>
<dbReference type="InterPro" id="IPR000182">
    <property type="entry name" value="GNAT_dom"/>
</dbReference>
<keyword evidence="1" id="KW-0808">Transferase</keyword>
<dbReference type="PANTHER" id="PTHR43877">
    <property type="entry name" value="AMINOALKYLPHOSPHONATE N-ACETYLTRANSFERASE-RELATED-RELATED"/>
    <property type="match status" value="1"/>
</dbReference>